<name>A0ABV1KJ72_9PSEU</name>
<keyword evidence="4" id="KW-1185">Reference proteome</keyword>
<feature type="region of interest" description="Disordered" evidence="1">
    <location>
        <begin position="1"/>
        <end position="30"/>
    </location>
</feature>
<dbReference type="RefSeq" id="WP_349300452.1">
    <property type="nucleotide sequence ID" value="NZ_JBEDNQ010000010.1"/>
</dbReference>
<evidence type="ECO:0000256" key="1">
    <source>
        <dbReference type="SAM" id="MobiDB-lite"/>
    </source>
</evidence>
<gene>
    <name evidence="3" type="ORF">WIS52_23175</name>
</gene>
<sequence length="193" mass="20907">MEARLTSRANRTNRSTPVRARVHAAGRGSGGPERYLIRLWEAGPADDVVLRDRPTRPSLPAVGGTALIRTDFSDDDAWEAARTRLTVPDVSGFSADLGVIDELRFAEATATALLELATPAWARGRSCLFVVDAVTLSSSELPVLVLGLRDDDRGRTFRAAGDQVAQLEINLALSNMDFSEFARATEDGVHRGF</sequence>
<evidence type="ECO:0000313" key="4">
    <source>
        <dbReference type="Proteomes" id="UP001494902"/>
    </source>
</evidence>
<organism evidence="3 4">
    <name type="scientific">Pseudonocardia nematodicida</name>
    <dbReference type="NCBI Taxonomy" id="1206997"/>
    <lineage>
        <taxon>Bacteria</taxon>
        <taxon>Bacillati</taxon>
        <taxon>Actinomycetota</taxon>
        <taxon>Actinomycetes</taxon>
        <taxon>Pseudonocardiales</taxon>
        <taxon>Pseudonocardiaceae</taxon>
        <taxon>Pseudonocardia</taxon>
    </lineage>
</organism>
<protein>
    <recommendedName>
        <fullName evidence="2">DUF6924 domain-containing protein</fullName>
    </recommendedName>
</protein>
<accession>A0ABV1KJ72</accession>
<feature type="domain" description="DUF6924" evidence="2">
    <location>
        <begin position="65"/>
        <end position="193"/>
    </location>
</feature>
<reference evidence="3 4" key="1">
    <citation type="submission" date="2024-03" db="EMBL/GenBank/DDBJ databases">
        <title>Draft genome sequence of Pseudonocardia nematodicida JCM 31783.</title>
        <authorList>
            <person name="Butdee W."/>
            <person name="Duangmal K."/>
        </authorList>
    </citation>
    <scope>NUCLEOTIDE SEQUENCE [LARGE SCALE GENOMIC DNA]</scope>
    <source>
        <strain evidence="3 4">JCM 31783</strain>
    </source>
</reference>
<proteinExistence type="predicted"/>
<dbReference type="InterPro" id="IPR053832">
    <property type="entry name" value="DUF6924"/>
</dbReference>
<dbReference type="Proteomes" id="UP001494902">
    <property type="component" value="Unassembled WGS sequence"/>
</dbReference>
<feature type="compositionally biased region" description="Polar residues" evidence="1">
    <location>
        <begin position="7"/>
        <end position="16"/>
    </location>
</feature>
<dbReference type="Pfam" id="PF21962">
    <property type="entry name" value="DUF6924"/>
    <property type="match status" value="1"/>
</dbReference>
<evidence type="ECO:0000313" key="3">
    <source>
        <dbReference type="EMBL" id="MEQ3553383.1"/>
    </source>
</evidence>
<evidence type="ECO:0000259" key="2">
    <source>
        <dbReference type="Pfam" id="PF21962"/>
    </source>
</evidence>
<comment type="caution">
    <text evidence="3">The sequence shown here is derived from an EMBL/GenBank/DDBJ whole genome shotgun (WGS) entry which is preliminary data.</text>
</comment>
<dbReference type="EMBL" id="JBEDNQ010000010">
    <property type="protein sequence ID" value="MEQ3553383.1"/>
    <property type="molecule type" value="Genomic_DNA"/>
</dbReference>